<dbReference type="SMART" id="SM00594">
    <property type="entry name" value="UAS"/>
    <property type="match status" value="1"/>
</dbReference>
<evidence type="ECO:0000259" key="3">
    <source>
        <dbReference type="PROSITE" id="PS50033"/>
    </source>
</evidence>
<protein>
    <submittedName>
        <fullName evidence="4">UBX domain-containing protein</fullName>
    </submittedName>
</protein>
<dbReference type="PROSITE" id="PS50033">
    <property type="entry name" value="UBX"/>
    <property type="match status" value="1"/>
</dbReference>
<evidence type="ECO:0000256" key="1">
    <source>
        <dbReference type="ARBA" id="ARBA00023054"/>
    </source>
</evidence>
<dbReference type="Gene3D" id="1.10.8.10">
    <property type="entry name" value="DNA helicase RuvA subunit, C-terminal domain"/>
    <property type="match status" value="1"/>
</dbReference>
<dbReference type="Pfam" id="PF14555">
    <property type="entry name" value="UBA_4"/>
    <property type="match status" value="1"/>
</dbReference>
<dbReference type="InterPro" id="IPR006577">
    <property type="entry name" value="UAS"/>
</dbReference>
<organism evidence="4 5">
    <name type="scientific">Periconia macrospinosa</name>
    <dbReference type="NCBI Taxonomy" id="97972"/>
    <lineage>
        <taxon>Eukaryota</taxon>
        <taxon>Fungi</taxon>
        <taxon>Dikarya</taxon>
        <taxon>Ascomycota</taxon>
        <taxon>Pezizomycotina</taxon>
        <taxon>Dothideomycetes</taxon>
        <taxon>Pleosporomycetidae</taxon>
        <taxon>Pleosporales</taxon>
        <taxon>Massarineae</taxon>
        <taxon>Periconiaceae</taxon>
        <taxon>Periconia</taxon>
    </lineage>
</organism>
<dbReference type="STRING" id="97972.A0A2V1DNS5"/>
<name>A0A2V1DNS5_9PLEO</name>
<dbReference type="InterPro" id="IPR001012">
    <property type="entry name" value="UBX_dom"/>
</dbReference>
<feature type="region of interest" description="Disordered" evidence="2">
    <location>
        <begin position="325"/>
        <end position="373"/>
    </location>
</feature>
<dbReference type="InterPro" id="IPR050730">
    <property type="entry name" value="UBX_domain-protein"/>
</dbReference>
<dbReference type="CDD" id="cd01767">
    <property type="entry name" value="UBX"/>
    <property type="match status" value="1"/>
</dbReference>
<reference evidence="4 5" key="1">
    <citation type="journal article" date="2018" name="Sci. Rep.">
        <title>Comparative genomics provides insights into the lifestyle and reveals functional heterogeneity of dark septate endophytic fungi.</title>
        <authorList>
            <person name="Knapp D.G."/>
            <person name="Nemeth J.B."/>
            <person name="Barry K."/>
            <person name="Hainaut M."/>
            <person name="Henrissat B."/>
            <person name="Johnson J."/>
            <person name="Kuo A."/>
            <person name="Lim J.H.P."/>
            <person name="Lipzen A."/>
            <person name="Nolan M."/>
            <person name="Ohm R.A."/>
            <person name="Tamas L."/>
            <person name="Grigoriev I.V."/>
            <person name="Spatafora J.W."/>
            <person name="Nagy L.G."/>
            <person name="Kovacs G.M."/>
        </authorList>
    </citation>
    <scope>NUCLEOTIDE SEQUENCE [LARGE SCALE GENOMIC DNA]</scope>
    <source>
        <strain evidence="4 5">DSE2036</strain>
    </source>
</reference>
<gene>
    <name evidence="4" type="ORF">DM02DRAFT_614820</name>
</gene>
<dbReference type="SUPFAM" id="SSF52833">
    <property type="entry name" value="Thioredoxin-like"/>
    <property type="match status" value="1"/>
</dbReference>
<evidence type="ECO:0000313" key="5">
    <source>
        <dbReference type="Proteomes" id="UP000244855"/>
    </source>
</evidence>
<keyword evidence="5" id="KW-1185">Reference proteome</keyword>
<dbReference type="GO" id="GO:0036503">
    <property type="term" value="P:ERAD pathway"/>
    <property type="evidence" value="ECO:0007669"/>
    <property type="project" value="TreeGrafter"/>
</dbReference>
<dbReference type="AlphaFoldDB" id="A0A2V1DNS5"/>
<dbReference type="Pfam" id="PF00789">
    <property type="entry name" value="UBX"/>
    <property type="match status" value="1"/>
</dbReference>
<dbReference type="EMBL" id="KZ805387">
    <property type="protein sequence ID" value="PVH99658.1"/>
    <property type="molecule type" value="Genomic_DNA"/>
</dbReference>
<accession>A0A2V1DNS5</accession>
<dbReference type="InterPro" id="IPR009060">
    <property type="entry name" value="UBA-like_sf"/>
</dbReference>
<dbReference type="InterPro" id="IPR036249">
    <property type="entry name" value="Thioredoxin-like_sf"/>
</dbReference>
<dbReference type="CDD" id="cd14273">
    <property type="entry name" value="UBA_TAP-C_like"/>
    <property type="match status" value="1"/>
</dbReference>
<keyword evidence="1" id="KW-0175">Coiled coil</keyword>
<feature type="domain" description="UBX" evidence="3">
    <location>
        <begin position="406"/>
        <end position="475"/>
    </location>
</feature>
<dbReference type="Proteomes" id="UP000244855">
    <property type="component" value="Unassembled WGS sequence"/>
</dbReference>
<sequence>MANASADIDIAQLSEEQQLALQQFTAVTDQELKDAIPLLQRCQWNVQIAIARFFDGEPADDPIAAAPPPQDIRRQETLLNGLASPRSSTSSSRLRRVEAAPRIVPQPENHVTTQAPLILTLLLAPFNLVYSLFSKFFRFTGWLFPPLTRLFTPGRTSTSASRRGASGRKALNVRDTAARFIREFEEEYGENRLPFFENGYAQAFDLAKKDLKFFLVILVSPEHDETTSFIRDTLLSQEVVDFIRNPDNNIILWAGNVQDPEAYQVSAALKCTKFPFTGVIVHTPQVSSTSMSIAARIVGPAPANQYIVKLRQAIQAHVEPLNRVRAQRTEQQATRNIRQQQDSAYERSLATDRERARKRREEAERKAKEEKEALERAQAAAKHAENLAQWRKWRASSLPPEPAAADTKDVVRISLRMPNADRVIRKFAADAHIEELYAFVECYDVLQSGDEIIDVHEPDGFEHEYGFQLVSPMPREVYDLKAGGTIKERVGRSGNLIVERTDLDSDDEEE</sequence>
<dbReference type="PANTHER" id="PTHR23322">
    <property type="entry name" value="FAS-ASSOCIATED PROTEIN"/>
    <property type="match status" value="1"/>
</dbReference>
<feature type="compositionally biased region" description="Polar residues" evidence="2">
    <location>
        <begin position="329"/>
        <end position="343"/>
    </location>
</feature>
<dbReference type="SUPFAM" id="SSF54236">
    <property type="entry name" value="Ubiquitin-like"/>
    <property type="match status" value="1"/>
</dbReference>
<evidence type="ECO:0000256" key="2">
    <source>
        <dbReference type="SAM" id="MobiDB-lite"/>
    </source>
</evidence>
<dbReference type="GO" id="GO:0043130">
    <property type="term" value="F:ubiquitin binding"/>
    <property type="evidence" value="ECO:0007669"/>
    <property type="project" value="TreeGrafter"/>
</dbReference>
<proteinExistence type="predicted"/>
<dbReference type="InterPro" id="IPR029071">
    <property type="entry name" value="Ubiquitin-like_domsf"/>
</dbReference>
<evidence type="ECO:0000313" key="4">
    <source>
        <dbReference type="EMBL" id="PVH99658.1"/>
    </source>
</evidence>
<dbReference type="PANTHER" id="PTHR23322:SF1">
    <property type="entry name" value="FAS-ASSOCIATED FACTOR 2"/>
    <property type="match status" value="1"/>
</dbReference>
<dbReference type="Gene3D" id="3.40.30.10">
    <property type="entry name" value="Glutaredoxin"/>
    <property type="match status" value="1"/>
</dbReference>
<dbReference type="OrthoDB" id="1026733at2759"/>
<dbReference type="SUPFAM" id="SSF46934">
    <property type="entry name" value="UBA-like"/>
    <property type="match status" value="1"/>
</dbReference>
<feature type="compositionally biased region" description="Basic and acidic residues" evidence="2">
    <location>
        <begin position="349"/>
        <end position="373"/>
    </location>
</feature>
<dbReference type="Gene3D" id="3.10.20.90">
    <property type="entry name" value="Phosphatidylinositol 3-kinase Catalytic Subunit, Chain A, domain 1"/>
    <property type="match status" value="1"/>
</dbReference>
<dbReference type="GO" id="GO:0005783">
    <property type="term" value="C:endoplasmic reticulum"/>
    <property type="evidence" value="ECO:0007669"/>
    <property type="project" value="TreeGrafter"/>
</dbReference>